<sequence length="48" mass="5257">MTQRIQTSLVGINSDYSSLNEVAYLFLCQLALVCSRLSASGDFSIILD</sequence>
<gene>
    <name evidence="1" type="ORF">BTMF_LOCUS15895</name>
</gene>
<keyword evidence="2" id="KW-1185">Reference proteome</keyword>
<protein>
    <submittedName>
        <fullName evidence="1 3">Uncharacterized protein</fullName>
    </submittedName>
</protein>
<dbReference type="Proteomes" id="UP000280834">
    <property type="component" value="Unassembled WGS sequence"/>
</dbReference>
<accession>A0A0R3RD07</accession>
<name>A0A0R3RD07_9BILA</name>
<dbReference type="EMBL" id="UZAG01023317">
    <property type="protein sequence ID" value="VDO56349.1"/>
    <property type="molecule type" value="Genomic_DNA"/>
</dbReference>
<proteinExistence type="predicted"/>
<dbReference type="WBParaSite" id="BTMF_0001793001-mRNA-1">
    <property type="protein sequence ID" value="BTMF_0001793001-mRNA-1"/>
    <property type="gene ID" value="BTMF_0001793001"/>
</dbReference>
<organism evidence="3">
    <name type="scientific">Brugia timori</name>
    <dbReference type="NCBI Taxonomy" id="42155"/>
    <lineage>
        <taxon>Eukaryota</taxon>
        <taxon>Metazoa</taxon>
        <taxon>Ecdysozoa</taxon>
        <taxon>Nematoda</taxon>
        <taxon>Chromadorea</taxon>
        <taxon>Rhabditida</taxon>
        <taxon>Spirurina</taxon>
        <taxon>Spiruromorpha</taxon>
        <taxon>Filarioidea</taxon>
        <taxon>Onchocercidae</taxon>
        <taxon>Brugia</taxon>
    </lineage>
</organism>
<reference evidence="1 2" key="2">
    <citation type="submission" date="2018-11" db="EMBL/GenBank/DDBJ databases">
        <authorList>
            <consortium name="Pathogen Informatics"/>
        </authorList>
    </citation>
    <scope>NUCLEOTIDE SEQUENCE [LARGE SCALE GENOMIC DNA]</scope>
</reference>
<reference evidence="3" key="1">
    <citation type="submission" date="2017-02" db="UniProtKB">
        <authorList>
            <consortium name="WormBaseParasite"/>
        </authorList>
    </citation>
    <scope>IDENTIFICATION</scope>
</reference>
<dbReference type="AlphaFoldDB" id="A0A0R3RD07"/>
<evidence type="ECO:0000313" key="3">
    <source>
        <dbReference type="WBParaSite" id="BTMF_0001793001-mRNA-1"/>
    </source>
</evidence>
<evidence type="ECO:0000313" key="2">
    <source>
        <dbReference type="Proteomes" id="UP000280834"/>
    </source>
</evidence>
<evidence type="ECO:0000313" key="1">
    <source>
        <dbReference type="EMBL" id="VDO56349.1"/>
    </source>
</evidence>